<reference evidence="2 3" key="1">
    <citation type="submission" date="2017-09" db="EMBL/GenBank/DDBJ databases">
        <title>Depth-based differentiation of microbial function through sediment-hosted aquifers and enrichment of novel symbionts in the deep terrestrial subsurface.</title>
        <authorList>
            <person name="Probst A.J."/>
            <person name="Ladd B."/>
            <person name="Jarett J.K."/>
            <person name="Geller-Mcgrath D.E."/>
            <person name="Sieber C.M."/>
            <person name="Emerson J.B."/>
            <person name="Anantharaman K."/>
            <person name="Thomas B.C."/>
            <person name="Malmstrom R."/>
            <person name="Stieglmeier M."/>
            <person name="Klingl A."/>
            <person name="Woyke T."/>
            <person name="Ryan C.M."/>
            <person name="Banfield J.F."/>
        </authorList>
    </citation>
    <scope>NUCLEOTIDE SEQUENCE [LARGE SCALE GENOMIC DNA]</scope>
    <source>
        <strain evidence="2">CG11_big_fil_rev_8_21_14_0_20_44_10</strain>
    </source>
</reference>
<protein>
    <submittedName>
        <fullName evidence="2">Uncharacterized protein</fullName>
    </submittedName>
</protein>
<sequence length="72" mass="7831">MPDFLEGKYMYSQKRESLPDGQSGGSAAEKYPNSADELRTELLSLTAIIKSRDKSGGDANSSGFIDRRIVSS</sequence>
<dbReference type="EMBL" id="PCVN01000040">
    <property type="protein sequence ID" value="PIQ74541.1"/>
    <property type="molecule type" value="Genomic_DNA"/>
</dbReference>
<proteinExistence type="predicted"/>
<comment type="caution">
    <text evidence="2">The sequence shown here is derived from an EMBL/GenBank/DDBJ whole genome shotgun (WGS) entry which is preliminary data.</text>
</comment>
<evidence type="ECO:0000256" key="1">
    <source>
        <dbReference type="SAM" id="MobiDB-lite"/>
    </source>
</evidence>
<feature type="region of interest" description="Disordered" evidence="1">
    <location>
        <begin position="1"/>
        <end position="33"/>
    </location>
</feature>
<accession>A0A2H0KQV7</accession>
<name>A0A2H0KQV7_9BACT</name>
<feature type="region of interest" description="Disordered" evidence="1">
    <location>
        <begin position="53"/>
        <end position="72"/>
    </location>
</feature>
<gene>
    <name evidence="2" type="ORF">COV85_01575</name>
</gene>
<evidence type="ECO:0000313" key="2">
    <source>
        <dbReference type="EMBL" id="PIQ74541.1"/>
    </source>
</evidence>
<evidence type="ECO:0000313" key="3">
    <source>
        <dbReference type="Proteomes" id="UP000231550"/>
    </source>
</evidence>
<dbReference type="AlphaFoldDB" id="A0A2H0KQV7"/>
<dbReference type="Proteomes" id="UP000231550">
    <property type="component" value="Unassembled WGS sequence"/>
</dbReference>
<organism evidence="2 3">
    <name type="scientific">Candidatus Portnoybacteria bacterium CG11_big_fil_rev_8_21_14_0_20_44_10</name>
    <dbReference type="NCBI Taxonomy" id="1974818"/>
    <lineage>
        <taxon>Bacteria</taxon>
        <taxon>Candidatus Portnoyibacteriota</taxon>
    </lineage>
</organism>